<dbReference type="AlphaFoldDB" id="A0A8I2YRW7"/>
<accession>A0A8I2YRW7</accession>
<evidence type="ECO:0000313" key="3">
    <source>
        <dbReference type="Proteomes" id="UP000683000"/>
    </source>
</evidence>
<feature type="transmembrane region" description="Helical" evidence="1">
    <location>
        <begin position="46"/>
        <end position="67"/>
    </location>
</feature>
<keyword evidence="1" id="KW-0472">Membrane</keyword>
<dbReference type="EMBL" id="JAGFBS010000007">
    <property type="protein sequence ID" value="KAG6378019.1"/>
    <property type="molecule type" value="Genomic_DNA"/>
</dbReference>
<keyword evidence="1" id="KW-0812">Transmembrane</keyword>
<protein>
    <submittedName>
        <fullName evidence="2">Uncharacterized protein</fullName>
    </submittedName>
</protein>
<reference evidence="2" key="1">
    <citation type="submission" date="2021-03" db="EMBL/GenBank/DDBJ databases">
        <title>Evolutionary innovations through gain and loss of genes in the ectomycorrhizal Boletales.</title>
        <authorList>
            <person name="Wu G."/>
            <person name="Miyauchi S."/>
            <person name="Morin E."/>
            <person name="Yang Z.-L."/>
            <person name="Xu J."/>
            <person name="Martin F.M."/>
        </authorList>
    </citation>
    <scope>NUCLEOTIDE SEQUENCE</scope>
    <source>
        <strain evidence="2">BR01</strain>
    </source>
</reference>
<sequence>MAASNLSPPPVSTHNKRFKNTRQDSCIIHLTYPHYPQSFDPLFSSLYFIFSSSFIFMDVRVATYTLAQ</sequence>
<gene>
    <name evidence="2" type="ORF">JVT61DRAFT_13698</name>
</gene>
<evidence type="ECO:0000313" key="2">
    <source>
        <dbReference type="EMBL" id="KAG6378019.1"/>
    </source>
</evidence>
<name>A0A8I2YRW7_9AGAM</name>
<dbReference type="Proteomes" id="UP000683000">
    <property type="component" value="Unassembled WGS sequence"/>
</dbReference>
<comment type="caution">
    <text evidence="2">The sequence shown here is derived from an EMBL/GenBank/DDBJ whole genome shotgun (WGS) entry which is preliminary data.</text>
</comment>
<organism evidence="2 3">
    <name type="scientific">Boletus reticuloceps</name>
    <dbReference type="NCBI Taxonomy" id="495285"/>
    <lineage>
        <taxon>Eukaryota</taxon>
        <taxon>Fungi</taxon>
        <taxon>Dikarya</taxon>
        <taxon>Basidiomycota</taxon>
        <taxon>Agaricomycotina</taxon>
        <taxon>Agaricomycetes</taxon>
        <taxon>Agaricomycetidae</taxon>
        <taxon>Boletales</taxon>
        <taxon>Boletineae</taxon>
        <taxon>Boletaceae</taxon>
        <taxon>Boletoideae</taxon>
        <taxon>Boletus</taxon>
    </lineage>
</organism>
<evidence type="ECO:0000256" key="1">
    <source>
        <dbReference type="SAM" id="Phobius"/>
    </source>
</evidence>
<keyword evidence="1" id="KW-1133">Transmembrane helix</keyword>
<proteinExistence type="predicted"/>
<keyword evidence="3" id="KW-1185">Reference proteome</keyword>